<keyword evidence="4" id="KW-0572">Peptidoglycan-anchor</keyword>
<evidence type="ECO:0000259" key="6">
    <source>
        <dbReference type="PROSITE" id="PS50847"/>
    </source>
</evidence>
<name>A0ABV4DQU4_9LACO</name>
<keyword evidence="5" id="KW-0472">Membrane</keyword>
<evidence type="ECO:0000256" key="5">
    <source>
        <dbReference type="SAM" id="Phobius"/>
    </source>
</evidence>
<dbReference type="Pfam" id="PF00746">
    <property type="entry name" value="Gram_pos_anchor"/>
    <property type="match status" value="1"/>
</dbReference>
<feature type="non-terminal residue" evidence="7">
    <location>
        <position position="1"/>
    </location>
</feature>
<keyword evidence="5" id="KW-0812">Transmembrane</keyword>
<keyword evidence="5" id="KW-1133">Transmembrane helix</keyword>
<keyword evidence="1" id="KW-0134">Cell wall</keyword>
<evidence type="ECO:0000313" key="8">
    <source>
        <dbReference type="Proteomes" id="UP001565236"/>
    </source>
</evidence>
<keyword evidence="8" id="KW-1185">Reference proteome</keyword>
<evidence type="ECO:0000256" key="4">
    <source>
        <dbReference type="ARBA" id="ARBA00023088"/>
    </source>
</evidence>
<dbReference type="PROSITE" id="PS50847">
    <property type="entry name" value="GRAM_POS_ANCHORING"/>
    <property type="match status" value="1"/>
</dbReference>
<sequence>PEAPTVQGHHVDSITFNGTKVQAGSQVTLEETNELTYTYVKDEEPVVPAAQTTGNYQADDGENLANETNGTVNTVSKATDDTMNSHSQKVIKANAQNSLSGEFAKSSAEQNDLPQTGDKVEDMKAGLLGTLLVAIGGFLGGSVEKRKNKSK</sequence>
<feature type="transmembrane region" description="Helical" evidence="5">
    <location>
        <begin position="125"/>
        <end position="143"/>
    </location>
</feature>
<comment type="caution">
    <text evidence="7">The sequence shown here is derived from an EMBL/GenBank/DDBJ whole genome shotgun (WGS) entry which is preliminary data.</text>
</comment>
<proteinExistence type="predicted"/>
<dbReference type="EMBL" id="JBCLUF010000021">
    <property type="protein sequence ID" value="MEY8662543.1"/>
    <property type="molecule type" value="Genomic_DNA"/>
</dbReference>
<evidence type="ECO:0000256" key="2">
    <source>
        <dbReference type="ARBA" id="ARBA00022525"/>
    </source>
</evidence>
<organism evidence="7 8">
    <name type="scientific">Ligilactobacillus faecis</name>
    <dbReference type="NCBI Taxonomy" id="762833"/>
    <lineage>
        <taxon>Bacteria</taxon>
        <taxon>Bacillati</taxon>
        <taxon>Bacillota</taxon>
        <taxon>Bacilli</taxon>
        <taxon>Lactobacillales</taxon>
        <taxon>Lactobacillaceae</taxon>
        <taxon>Ligilactobacillus</taxon>
    </lineage>
</organism>
<reference evidence="7 8" key="1">
    <citation type="submission" date="2024-03" db="EMBL/GenBank/DDBJ databases">
        <title>Mouse gut bacterial collection (mGBC) of GemPharmatech.</title>
        <authorList>
            <person name="He Y."/>
            <person name="Dong L."/>
            <person name="Wu D."/>
            <person name="Gao X."/>
            <person name="Lin Z."/>
        </authorList>
    </citation>
    <scope>NUCLEOTIDE SEQUENCE [LARGE SCALE GENOMIC DNA]</scope>
    <source>
        <strain evidence="7 8">15-30</strain>
    </source>
</reference>
<dbReference type="Proteomes" id="UP001565236">
    <property type="component" value="Unassembled WGS sequence"/>
</dbReference>
<accession>A0ABV4DQU4</accession>
<protein>
    <recommendedName>
        <fullName evidence="6">Gram-positive cocci surface proteins LPxTG domain-containing protein</fullName>
    </recommendedName>
</protein>
<feature type="domain" description="Gram-positive cocci surface proteins LPxTG" evidence="6">
    <location>
        <begin position="113"/>
        <end position="151"/>
    </location>
</feature>
<keyword evidence="3" id="KW-0732">Signal</keyword>
<evidence type="ECO:0000256" key="1">
    <source>
        <dbReference type="ARBA" id="ARBA00022512"/>
    </source>
</evidence>
<evidence type="ECO:0000313" key="7">
    <source>
        <dbReference type="EMBL" id="MEY8662543.1"/>
    </source>
</evidence>
<dbReference type="InterPro" id="IPR019931">
    <property type="entry name" value="LPXTG_anchor"/>
</dbReference>
<evidence type="ECO:0000256" key="3">
    <source>
        <dbReference type="ARBA" id="ARBA00022729"/>
    </source>
</evidence>
<dbReference type="RefSeq" id="WP_369942179.1">
    <property type="nucleotide sequence ID" value="NZ_JBCLUF010000021.1"/>
</dbReference>
<keyword evidence="2" id="KW-0964">Secreted</keyword>
<gene>
    <name evidence="7" type="ORF">AALT52_06545</name>
</gene>